<dbReference type="RefSeq" id="XP_028532992.1">
    <property type="nucleotide sequence ID" value="XM_028676510.1"/>
</dbReference>
<sequence length="766" mass="91980">MYFNGNKKKIDNNGLIFTYIEKIYVDDLIKISKGNESNIDYLGYLNKNKSLKKLEHIIKSHLVNSQIAITNFADDSNEILNSKYIYENIIKKKTSYLLKNVYLSSFFSDDYIKYIIKKYKQIMISFNCKYDNKIYINNNHAYFCINDYTKLRLITHKNIYKDKDKLNNVVVIDIHNEKKKLEDGYLYENNEVCYFNKSIICENNYNNQYECNNTKEMDCNKSGTLKINHNEFNKYENINKENKLKVAYENFFTDLYTYPIDLLCIFNNCDENLIGILRNVLANNKSENAQIHLINLKFYECYYKVGENIYMKDSSKFTYNNFNINKSYDIINNQLDDTNNQINMNNVVNIYKNIFFNSQKQQNNLEEIPICNELRQIPNFDTNYTDNESNLNFYNANYLNKEKNFNDSFIHMRNKDTQHFYELNMEYIEKEFFDKKGISDKNKDEKKSVRNRNNHRNNYDVDIYDLKINTKNGKEYDINDKKFYINYDSSSSNVSLSFIQNIRNTKNSKVKKKEDFFKASTTSDFLKKYMKNSNPEKNNDDDFSRADISEEKEVSKLSEHKRIYENNLTKNICLEKDKNEEQYKLKKINKVLSFLQKNREDYFKVNENILKEEYLYSIMNDFSEGRSKKKIDKKRKKFDEFVNYLIEYIGRIHLDIKVNYKQNSDFLVKKLKNYYQIQKIILNNGLINNCNIYNIFNFLIGELIKKKTENKNKLHYILSIFGQDYNFINYDKYSQEACSQSSIHIFFFYSNDKIYIMILDTVNRLL</sequence>
<reference evidence="1 2" key="1">
    <citation type="submission" date="2015-04" db="EMBL/GenBank/DDBJ databases">
        <authorList>
            <consortium name="Pathogen Informatics"/>
        </authorList>
    </citation>
    <scope>NUCLEOTIDE SEQUENCE [LARGE SCALE GENOMIC DNA]</scope>
    <source>
        <strain evidence="1 2">SGS1</strain>
    </source>
</reference>
<proteinExistence type="predicted"/>
<name>A0A1J1H601_PLARL</name>
<dbReference type="VEuPathDB" id="PlasmoDB:PRELSG_0908700"/>
<dbReference type="GeneID" id="39736099"/>
<dbReference type="Proteomes" id="UP000220158">
    <property type="component" value="Chromosome 9"/>
</dbReference>
<organism evidence="1 2">
    <name type="scientific">Plasmodium relictum</name>
    <dbReference type="NCBI Taxonomy" id="85471"/>
    <lineage>
        <taxon>Eukaryota</taxon>
        <taxon>Sar</taxon>
        <taxon>Alveolata</taxon>
        <taxon>Apicomplexa</taxon>
        <taxon>Aconoidasida</taxon>
        <taxon>Haemosporida</taxon>
        <taxon>Plasmodiidae</taxon>
        <taxon>Plasmodium</taxon>
        <taxon>Plasmodium (Haemamoeba)</taxon>
    </lineage>
</organism>
<evidence type="ECO:0000313" key="1">
    <source>
        <dbReference type="EMBL" id="CRG99987.1"/>
    </source>
</evidence>
<dbReference type="EMBL" id="LN835304">
    <property type="protein sequence ID" value="CRG99987.1"/>
    <property type="molecule type" value="Genomic_DNA"/>
</dbReference>
<gene>
    <name evidence="1" type="ORF">PRELSG_0908700</name>
</gene>
<evidence type="ECO:0000313" key="2">
    <source>
        <dbReference type="Proteomes" id="UP000220158"/>
    </source>
</evidence>
<accession>A0A1J1H601</accession>
<keyword evidence="2" id="KW-1185">Reference proteome</keyword>
<dbReference type="OrthoDB" id="372380at2759"/>
<dbReference type="AlphaFoldDB" id="A0A1J1H601"/>
<protein>
    <submittedName>
        <fullName evidence="1">Uncharacterized protein</fullName>
    </submittedName>
</protein>
<dbReference type="KEGG" id="prel:PRELSG_0908700"/>